<dbReference type="STRING" id="1122198.SAMN02745729_13126"/>
<sequence length="85" mass="9967">MRAIQNLNRNALLLVHPFQALPILMPLVHTVLMLMAVKLYLFINGCRRLNVMTDRARRAVLFPVISMVIQHLRYRLNRAMTKTVR</sequence>
<reference evidence="3" key="1">
    <citation type="submission" date="2016-10" db="EMBL/GenBank/DDBJ databases">
        <authorList>
            <person name="Varghese N."/>
            <person name="Submissions S."/>
        </authorList>
    </citation>
    <scope>NUCLEOTIDE SEQUENCE [LARGE SCALE GENOMIC DNA]</scope>
    <source>
        <strain evidence="3">DSM 11526</strain>
    </source>
</reference>
<feature type="transmembrane region" description="Helical" evidence="1">
    <location>
        <begin position="20"/>
        <end position="43"/>
    </location>
</feature>
<organism evidence="2 3">
    <name type="scientific">Marinobacterium iners DSM 11526</name>
    <dbReference type="NCBI Taxonomy" id="1122198"/>
    <lineage>
        <taxon>Bacteria</taxon>
        <taxon>Pseudomonadati</taxon>
        <taxon>Pseudomonadota</taxon>
        <taxon>Gammaproteobacteria</taxon>
        <taxon>Oceanospirillales</taxon>
        <taxon>Oceanospirillaceae</taxon>
        <taxon>Marinobacterium</taxon>
    </lineage>
</organism>
<keyword evidence="3" id="KW-1185">Reference proteome</keyword>
<keyword evidence="1" id="KW-1133">Transmembrane helix</keyword>
<evidence type="ECO:0000313" key="2">
    <source>
        <dbReference type="EMBL" id="SEB17921.1"/>
    </source>
</evidence>
<proteinExistence type="predicted"/>
<name>A0A1H4H8F3_9GAMM</name>
<keyword evidence="1" id="KW-0472">Membrane</keyword>
<dbReference type="AlphaFoldDB" id="A0A1H4H8F3"/>
<evidence type="ECO:0000256" key="1">
    <source>
        <dbReference type="SAM" id="Phobius"/>
    </source>
</evidence>
<gene>
    <name evidence="2" type="ORF">SAMN02745729_13126</name>
</gene>
<dbReference type="EMBL" id="FNRJ01000031">
    <property type="protein sequence ID" value="SEB17921.1"/>
    <property type="molecule type" value="Genomic_DNA"/>
</dbReference>
<evidence type="ECO:0000313" key="3">
    <source>
        <dbReference type="Proteomes" id="UP000242469"/>
    </source>
</evidence>
<protein>
    <submittedName>
        <fullName evidence="2">Uncharacterized protein</fullName>
    </submittedName>
</protein>
<dbReference type="Proteomes" id="UP000242469">
    <property type="component" value="Unassembled WGS sequence"/>
</dbReference>
<accession>A0A1H4H8F3</accession>
<keyword evidence="1" id="KW-0812">Transmembrane</keyword>